<accession>A0A1L7XR51</accession>
<dbReference type="OrthoDB" id="2316594at2759"/>
<dbReference type="InterPro" id="IPR027417">
    <property type="entry name" value="P-loop_NTPase"/>
</dbReference>
<dbReference type="STRING" id="576137.A0A1L7XR51"/>
<evidence type="ECO:0008006" key="4">
    <source>
        <dbReference type="Google" id="ProtNLM"/>
    </source>
</evidence>
<dbReference type="SUPFAM" id="SSF52540">
    <property type="entry name" value="P-loop containing nucleoside triphosphate hydrolases"/>
    <property type="match status" value="1"/>
</dbReference>
<organism evidence="2 3">
    <name type="scientific">Phialocephala subalpina</name>
    <dbReference type="NCBI Taxonomy" id="576137"/>
    <lineage>
        <taxon>Eukaryota</taxon>
        <taxon>Fungi</taxon>
        <taxon>Dikarya</taxon>
        <taxon>Ascomycota</taxon>
        <taxon>Pezizomycotina</taxon>
        <taxon>Leotiomycetes</taxon>
        <taxon>Helotiales</taxon>
        <taxon>Mollisiaceae</taxon>
        <taxon>Phialocephala</taxon>
        <taxon>Phialocephala fortinii species complex</taxon>
    </lineage>
</organism>
<evidence type="ECO:0000313" key="3">
    <source>
        <dbReference type="Proteomes" id="UP000184330"/>
    </source>
</evidence>
<evidence type="ECO:0000256" key="1">
    <source>
        <dbReference type="SAM" id="MobiDB-lite"/>
    </source>
</evidence>
<dbReference type="EMBL" id="FJOG01000044">
    <property type="protein sequence ID" value="CZR67479.1"/>
    <property type="molecule type" value="Genomic_DNA"/>
</dbReference>
<feature type="compositionally biased region" description="Low complexity" evidence="1">
    <location>
        <begin position="108"/>
        <end position="120"/>
    </location>
</feature>
<evidence type="ECO:0000313" key="2">
    <source>
        <dbReference type="EMBL" id="CZR67479.1"/>
    </source>
</evidence>
<dbReference type="Proteomes" id="UP000184330">
    <property type="component" value="Unassembled WGS sequence"/>
</dbReference>
<protein>
    <recommendedName>
        <fullName evidence="4">Zona occludens toxin N-terminal domain-containing protein</fullName>
    </recommendedName>
</protein>
<name>A0A1L7XR51_9HELO</name>
<feature type="compositionally biased region" description="Polar residues" evidence="1">
    <location>
        <begin position="142"/>
        <end position="153"/>
    </location>
</feature>
<keyword evidence="3" id="KW-1185">Reference proteome</keyword>
<feature type="region of interest" description="Disordered" evidence="1">
    <location>
        <begin position="61"/>
        <end position="159"/>
    </location>
</feature>
<dbReference type="AlphaFoldDB" id="A0A1L7XR51"/>
<feature type="compositionally biased region" description="Polar residues" evidence="1">
    <location>
        <begin position="71"/>
        <end position="107"/>
    </location>
</feature>
<sequence length="681" mass="74316">MGSVHLESWVKQQYKEIGFGKNGSGPFIGKTALKQRLISRYPMHKERIRQLVNAIKHQDIARGSVPASQPIAISSQTEKITRSPATPSHSKSKMTSQYPARTQSKQAPPTMESEMSSPSSQNLDSGFASRSEETDTSTSSSMPRSTLTMNFRSHSPKSEDGGAALEAFLSTVSRSVTIAETSEKFGTIAQCPFNPKILELKTFVSQMEDFDSTPQGKTEDDLHMLDLQLGLLNFSSVKEESGEETSIGGVKNAVLFSADVLGCPGMDDLPQYGLLGSSDPTSSTTILDSRIFLNTNAPFSAFVCGVQGSGKSHTTACMIENCLIPSPVLGVLQKPLSALVFNFAEYTSGSSFRPCELAFLASPGSQLPSHLGVKQVNVLVSPSNYLSLKAIYTQIPGVTVHPFVLHPKDLNISTMLTLMSINQTQSAPLYMAIVTKILRNMASKTAEVFNYPEFRRQLDDAGLDRKQEQFLNQRLDLLESFLDLDGSTTSPNFAAGEINIIDLSCPFMDASTACVLFKVGVGLYLESDSTVGKVIVLDEAHKYMTDTPASTMLTESLMGVVRQQRHYGARVIISTQEPTISPKLIDLCSITVMHRFSSPEWLDVLQRHILISDKEGDRGNKAGLLREIMRLKTGEALVFAPSAIFGASDEAGGRRIGADALLKMRMRKRITWDGGRSTFCI</sequence>
<gene>
    <name evidence="2" type="ORF">PAC_17378</name>
</gene>
<dbReference type="Gene3D" id="3.40.50.300">
    <property type="entry name" value="P-loop containing nucleotide triphosphate hydrolases"/>
    <property type="match status" value="1"/>
</dbReference>
<proteinExistence type="predicted"/>
<reference evidence="2 3" key="1">
    <citation type="submission" date="2016-03" db="EMBL/GenBank/DDBJ databases">
        <authorList>
            <person name="Ploux O."/>
        </authorList>
    </citation>
    <scope>NUCLEOTIDE SEQUENCE [LARGE SCALE GENOMIC DNA]</scope>
    <source>
        <strain evidence="2 3">UAMH 11012</strain>
    </source>
</reference>